<evidence type="ECO:0000313" key="2">
    <source>
        <dbReference type="EMBL" id="KAF2152944.1"/>
    </source>
</evidence>
<dbReference type="AlphaFoldDB" id="A0A9P4J5V5"/>
<evidence type="ECO:0000256" key="1">
    <source>
        <dbReference type="SAM" id="MobiDB-lite"/>
    </source>
</evidence>
<keyword evidence="3" id="KW-1185">Reference proteome</keyword>
<accession>A0A9P4J5V5</accession>
<organism evidence="2 3">
    <name type="scientific">Myriangium duriaei CBS 260.36</name>
    <dbReference type="NCBI Taxonomy" id="1168546"/>
    <lineage>
        <taxon>Eukaryota</taxon>
        <taxon>Fungi</taxon>
        <taxon>Dikarya</taxon>
        <taxon>Ascomycota</taxon>
        <taxon>Pezizomycotina</taxon>
        <taxon>Dothideomycetes</taxon>
        <taxon>Dothideomycetidae</taxon>
        <taxon>Myriangiales</taxon>
        <taxon>Myriangiaceae</taxon>
        <taxon>Myriangium</taxon>
    </lineage>
</organism>
<protein>
    <submittedName>
        <fullName evidence="2">Uncharacterized protein</fullName>
    </submittedName>
</protein>
<feature type="region of interest" description="Disordered" evidence="1">
    <location>
        <begin position="82"/>
        <end position="108"/>
    </location>
</feature>
<sequence>MPNAINRKFRHDEDNHRFSTALKRPEKRKIGRVGGGGLLLPCLPSTFCSSPGFPGGCSEIPRRASLSLSAAWRACDRAAPPFFQAPGRRNPPSTTTSPPHAWLPRRRSEGWKTKNASFNSSGITGGTKGTARIPEDVCNGESGDLHCQQSNAESLPEEGAGTEEWNCQSFVCFSEWTWLSLLADQITTADSLVTACLTGPHLPGVYSSGPLTKGSRCRLLLGRSLHHHMPSCTRSISACLSPQMDHVLAIRD</sequence>
<proteinExistence type="predicted"/>
<dbReference type="EMBL" id="ML996085">
    <property type="protein sequence ID" value="KAF2152944.1"/>
    <property type="molecule type" value="Genomic_DNA"/>
</dbReference>
<reference evidence="2" key="1">
    <citation type="journal article" date="2020" name="Stud. Mycol.">
        <title>101 Dothideomycetes genomes: a test case for predicting lifestyles and emergence of pathogens.</title>
        <authorList>
            <person name="Haridas S."/>
            <person name="Albert R."/>
            <person name="Binder M."/>
            <person name="Bloem J."/>
            <person name="Labutti K."/>
            <person name="Salamov A."/>
            <person name="Andreopoulos B."/>
            <person name="Baker S."/>
            <person name="Barry K."/>
            <person name="Bills G."/>
            <person name="Bluhm B."/>
            <person name="Cannon C."/>
            <person name="Castanera R."/>
            <person name="Culley D."/>
            <person name="Daum C."/>
            <person name="Ezra D."/>
            <person name="Gonzalez J."/>
            <person name="Henrissat B."/>
            <person name="Kuo A."/>
            <person name="Liang C."/>
            <person name="Lipzen A."/>
            <person name="Lutzoni F."/>
            <person name="Magnuson J."/>
            <person name="Mondo S."/>
            <person name="Nolan M."/>
            <person name="Ohm R."/>
            <person name="Pangilinan J."/>
            <person name="Park H.-J."/>
            <person name="Ramirez L."/>
            <person name="Alfaro M."/>
            <person name="Sun H."/>
            <person name="Tritt A."/>
            <person name="Yoshinaga Y."/>
            <person name="Zwiers L.-H."/>
            <person name="Turgeon B."/>
            <person name="Goodwin S."/>
            <person name="Spatafora J."/>
            <person name="Crous P."/>
            <person name="Grigoriev I."/>
        </authorList>
    </citation>
    <scope>NUCLEOTIDE SEQUENCE</scope>
    <source>
        <strain evidence="2">CBS 260.36</strain>
    </source>
</reference>
<name>A0A9P4J5V5_9PEZI</name>
<gene>
    <name evidence="2" type="ORF">K461DRAFT_131484</name>
</gene>
<evidence type="ECO:0000313" key="3">
    <source>
        <dbReference type="Proteomes" id="UP000799439"/>
    </source>
</evidence>
<dbReference type="Proteomes" id="UP000799439">
    <property type="component" value="Unassembled WGS sequence"/>
</dbReference>
<comment type="caution">
    <text evidence="2">The sequence shown here is derived from an EMBL/GenBank/DDBJ whole genome shotgun (WGS) entry which is preliminary data.</text>
</comment>